<dbReference type="GO" id="GO:0005044">
    <property type="term" value="F:scavenger receptor activity"/>
    <property type="evidence" value="ECO:0007669"/>
    <property type="project" value="InterPro"/>
</dbReference>
<reference evidence="3" key="1">
    <citation type="journal article" date="2012" name="Nature">
        <title>The oyster genome reveals stress adaptation and complexity of shell formation.</title>
        <authorList>
            <person name="Zhang G."/>
            <person name="Fang X."/>
            <person name="Guo X."/>
            <person name="Li L."/>
            <person name="Luo R."/>
            <person name="Xu F."/>
            <person name="Yang P."/>
            <person name="Zhang L."/>
            <person name="Wang X."/>
            <person name="Qi H."/>
            <person name="Xiong Z."/>
            <person name="Que H."/>
            <person name="Xie Y."/>
            <person name="Holland P.W."/>
            <person name="Paps J."/>
            <person name="Zhu Y."/>
            <person name="Wu F."/>
            <person name="Chen Y."/>
            <person name="Wang J."/>
            <person name="Peng C."/>
            <person name="Meng J."/>
            <person name="Yang L."/>
            <person name="Liu J."/>
            <person name="Wen B."/>
            <person name="Zhang N."/>
            <person name="Huang Z."/>
            <person name="Zhu Q."/>
            <person name="Feng Y."/>
            <person name="Mount A."/>
            <person name="Hedgecock D."/>
            <person name="Xu Z."/>
            <person name="Liu Y."/>
            <person name="Domazet-Loso T."/>
            <person name="Du Y."/>
            <person name="Sun X."/>
            <person name="Zhang S."/>
            <person name="Liu B."/>
            <person name="Cheng P."/>
            <person name="Jiang X."/>
            <person name="Li J."/>
            <person name="Fan D."/>
            <person name="Wang W."/>
            <person name="Fu W."/>
            <person name="Wang T."/>
            <person name="Wang B."/>
            <person name="Zhang J."/>
            <person name="Peng Z."/>
            <person name="Li Y."/>
            <person name="Li N."/>
            <person name="Wang J."/>
            <person name="Chen M."/>
            <person name="He Y."/>
            <person name="Tan F."/>
            <person name="Song X."/>
            <person name="Zheng Q."/>
            <person name="Huang R."/>
            <person name="Yang H."/>
            <person name="Du X."/>
            <person name="Chen L."/>
            <person name="Yang M."/>
            <person name="Gaffney P.M."/>
            <person name="Wang S."/>
            <person name="Luo L."/>
            <person name="She Z."/>
            <person name="Ming Y."/>
            <person name="Huang W."/>
            <person name="Zhang S."/>
            <person name="Huang B."/>
            <person name="Zhang Y."/>
            <person name="Qu T."/>
            <person name="Ni P."/>
            <person name="Miao G."/>
            <person name="Wang J."/>
            <person name="Wang Q."/>
            <person name="Steinberg C.E."/>
            <person name="Wang H."/>
            <person name="Li N."/>
            <person name="Qian L."/>
            <person name="Zhang G."/>
            <person name="Li Y."/>
            <person name="Yang H."/>
            <person name="Liu X."/>
            <person name="Wang J."/>
            <person name="Yin Y."/>
            <person name="Wang J."/>
        </authorList>
    </citation>
    <scope>NUCLEOTIDE SEQUENCE [LARGE SCALE GENOMIC DNA]</scope>
    <source>
        <strain evidence="3">05x7-T-G4-1.051#20</strain>
    </source>
</reference>
<evidence type="ECO:0000256" key="1">
    <source>
        <dbReference type="ARBA" id="ARBA00022536"/>
    </source>
</evidence>
<feature type="domain" description="EGF-like" evidence="2">
    <location>
        <begin position="397"/>
        <end position="441"/>
    </location>
</feature>
<dbReference type="EMBL" id="JH818408">
    <property type="protein sequence ID" value="EKC35119.1"/>
    <property type="molecule type" value="Genomic_DNA"/>
</dbReference>
<protein>
    <submittedName>
        <fullName evidence="3">Multiple epidermal growth factor-like domains 11</fullName>
    </submittedName>
</protein>
<feature type="domain" description="EGF-like" evidence="2">
    <location>
        <begin position="443"/>
        <end position="487"/>
    </location>
</feature>
<accession>K1QV61</accession>
<dbReference type="InParanoid" id="K1QV61"/>
<dbReference type="SMART" id="SM00181">
    <property type="entry name" value="EGF"/>
    <property type="match status" value="5"/>
</dbReference>
<evidence type="ECO:0000313" key="3">
    <source>
        <dbReference type="EMBL" id="EKC35119.1"/>
    </source>
</evidence>
<dbReference type="PANTHER" id="PTHR24043:SF8">
    <property type="entry name" value="EGF-LIKE DOMAIN-CONTAINING PROTEIN"/>
    <property type="match status" value="1"/>
</dbReference>
<feature type="domain" description="EGF-like" evidence="2">
    <location>
        <begin position="360"/>
        <end position="395"/>
    </location>
</feature>
<dbReference type="PANTHER" id="PTHR24043">
    <property type="entry name" value="SCAVENGER RECEPTOR CLASS F"/>
    <property type="match status" value="1"/>
</dbReference>
<feature type="domain" description="EGF-like" evidence="2">
    <location>
        <begin position="233"/>
        <end position="265"/>
    </location>
</feature>
<dbReference type="InterPro" id="IPR000742">
    <property type="entry name" value="EGF"/>
</dbReference>
<organism evidence="3">
    <name type="scientific">Magallana gigas</name>
    <name type="common">Pacific oyster</name>
    <name type="synonym">Crassostrea gigas</name>
    <dbReference type="NCBI Taxonomy" id="29159"/>
    <lineage>
        <taxon>Eukaryota</taxon>
        <taxon>Metazoa</taxon>
        <taxon>Spiralia</taxon>
        <taxon>Lophotrochozoa</taxon>
        <taxon>Mollusca</taxon>
        <taxon>Bivalvia</taxon>
        <taxon>Autobranchia</taxon>
        <taxon>Pteriomorphia</taxon>
        <taxon>Ostreida</taxon>
        <taxon>Ostreoidea</taxon>
        <taxon>Ostreidae</taxon>
        <taxon>Magallana</taxon>
    </lineage>
</organism>
<keyword evidence="1" id="KW-0245">EGF-like domain</keyword>
<name>K1QV61_MAGGI</name>
<dbReference type="Gene3D" id="2.170.300.10">
    <property type="entry name" value="Tie2 ligand-binding domain superfamily"/>
    <property type="match status" value="2"/>
</dbReference>
<dbReference type="InterPro" id="IPR042635">
    <property type="entry name" value="MEGF10/SREC1/2-like"/>
</dbReference>
<proteinExistence type="predicted"/>
<feature type="domain" description="EGF-like" evidence="2">
    <location>
        <begin position="276"/>
        <end position="311"/>
    </location>
</feature>
<dbReference type="HOGENOM" id="CLU_449228_0_0_1"/>
<dbReference type="Gene3D" id="2.60.120.260">
    <property type="entry name" value="Galactose-binding domain-like"/>
    <property type="match status" value="1"/>
</dbReference>
<gene>
    <name evidence="3" type="ORF">CGI_10009918</name>
</gene>
<evidence type="ECO:0000259" key="2">
    <source>
        <dbReference type="SMART" id="SM00181"/>
    </source>
</evidence>
<dbReference type="AlphaFoldDB" id="K1QV61"/>
<sequence length="608" mass="65123">MPSSPKSASTSSSTFESTCSTLDFSLKATAPSTEEVAEQAVESACTSEPNIASEGDKTTSHVEISFEQLQKMKYETFDENMMHVHIYRPNAVYITLIGGSLNTIRLREYFILFSNVSTLSEARVCYSQPPGVIDTTILEEDCQSTARYIWFYQNKTFEGPVPMLEICEVQVFGCETGFYGENCSSTCDHCKNTETCGIVNGHCDEQGCALSGFQAPKCTECSPGFFGADCDKVCSQTCKLDNSCKRTTGFCLHGCDIGYIGDYCNSTCSSGTYGQDCKETCGLCLNNMTCNPFNGTCPSGCNAGFEGHICKTQLAERTSEKGKTCASRETITNLCTRPALSDSLLSGGHKSCSSGTYGQNCNEPCGNCLNNTTCNRYNGTCPSGCNAGFEGHICKTPCSSGTYGQNCNEPCGNCLNNTTCNRYNGTCPSGCNAGFEGHICKTPCSSGTYGQDCNEPCGNCLNNTTCNRYNGTCPSGCNAGFEGHICKTPCNNGTFGKNCVHQCGHCLNGDPCNKTDGTCQNCTAGGGGELCNIALKQEQSVELIVGSSAGLLVFVASVAVAVFLIRKSRKRKDTSKTEDKTNTSDLTNVGEGRGELMQTTYVKWRIFV</sequence>